<dbReference type="AlphaFoldDB" id="A0A6H5GHG7"/>
<gene>
    <name evidence="2" type="ORF">NTEN_LOCUS8259</name>
</gene>
<reference evidence="2 3" key="1">
    <citation type="submission" date="2020-02" db="EMBL/GenBank/DDBJ databases">
        <authorList>
            <person name="Ferguson B K."/>
        </authorList>
    </citation>
    <scope>NUCLEOTIDE SEQUENCE [LARGE SCALE GENOMIC DNA]</scope>
</reference>
<dbReference type="Proteomes" id="UP000479000">
    <property type="component" value="Unassembled WGS sequence"/>
</dbReference>
<sequence>MTTATAASVGSTSPTKGPPGLPTADGCADDELPNDHLHLPQSKANATNELYKRAPATLPRPVSFNV</sequence>
<dbReference type="EMBL" id="CADCXU010012385">
    <property type="protein sequence ID" value="CAB0002472.1"/>
    <property type="molecule type" value="Genomic_DNA"/>
</dbReference>
<evidence type="ECO:0000256" key="1">
    <source>
        <dbReference type="SAM" id="MobiDB-lite"/>
    </source>
</evidence>
<evidence type="ECO:0000313" key="3">
    <source>
        <dbReference type="Proteomes" id="UP000479000"/>
    </source>
</evidence>
<proteinExistence type="predicted"/>
<keyword evidence="3" id="KW-1185">Reference proteome</keyword>
<accession>A0A6H5GHG7</accession>
<organism evidence="2 3">
    <name type="scientific">Nesidiocoris tenuis</name>
    <dbReference type="NCBI Taxonomy" id="355587"/>
    <lineage>
        <taxon>Eukaryota</taxon>
        <taxon>Metazoa</taxon>
        <taxon>Ecdysozoa</taxon>
        <taxon>Arthropoda</taxon>
        <taxon>Hexapoda</taxon>
        <taxon>Insecta</taxon>
        <taxon>Pterygota</taxon>
        <taxon>Neoptera</taxon>
        <taxon>Paraneoptera</taxon>
        <taxon>Hemiptera</taxon>
        <taxon>Heteroptera</taxon>
        <taxon>Panheteroptera</taxon>
        <taxon>Cimicomorpha</taxon>
        <taxon>Miridae</taxon>
        <taxon>Dicyphina</taxon>
        <taxon>Nesidiocoris</taxon>
    </lineage>
</organism>
<feature type="non-terminal residue" evidence="2">
    <location>
        <position position="66"/>
    </location>
</feature>
<name>A0A6H5GHG7_9HEMI</name>
<feature type="compositionally biased region" description="Low complexity" evidence="1">
    <location>
        <begin position="1"/>
        <end position="15"/>
    </location>
</feature>
<feature type="region of interest" description="Disordered" evidence="1">
    <location>
        <begin position="1"/>
        <end position="66"/>
    </location>
</feature>
<evidence type="ECO:0000313" key="2">
    <source>
        <dbReference type="EMBL" id="CAB0002472.1"/>
    </source>
</evidence>
<protein>
    <submittedName>
        <fullName evidence="2">Uncharacterized protein</fullName>
    </submittedName>
</protein>